<dbReference type="RefSeq" id="WP_198914935.1">
    <property type="nucleotide sequence ID" value="NZ_JAEKPD010000002.1"/>
</dbReference>
<gene>
    <name evidence="7" type="ORF">ILP92_03205</name>
</gene>
<dbReference type="Pfam" id="PF06271">
    <property type="entry name" value="RDD"/>
    <property type="match status" value="1"/>
</dbReference>
<comment type="caution">
    <text evidence="7">The sequence shown here is derived from an EMBL/GenBank/DDBJ whole genome shotgun (WGS) entry which is preliminary data.</text>
</comment>
<organism evidence="7 8">
    <name type="scientific">Palleronia pontilimi</name>
    <dbReference type="NCBI Taxonomy" id="1964209"/>
    <lineage>
        <taxon>Bacteria</taxon>
        <taxon>Pseudomonadati</taxon>
        <taxon>Pseudomonadota</taxon>
        <taxon>Alphaproteobacteria</taxon>
        <taxon>Rhodobacterales</taxon>
        <taxon>Roseobacteraceae</taxon>
        <taxon>Palleronia</taxon>
    </lineage>
</organism>
<dbReference type="EMBL" id="JAEKPD010000002">
    <property type="protein sequence ID" value="MBJ3761755.1"/>
    <property type="molecule type" value="Genomic_DNA"/>
</dbReference>
<evidence type="ECO:0000256" key="5">
    <source>
        <dbReference type="SAM" id="Phobius"/>
    </source>
</evidence>
<dbReference type="GO" id="GO:0016020">
    <property type="term" value="C:membrane"/>
    <property type="evidence" value="ECO:0007669"/>
    <property type="project" value="UniProtKB-SubCell"/>
</dbReference>
<evidence type="ECO:0000259" key="6">
    <source>
        <dbReference type="Pfam" id="PF06271"/>
    </source>
</evidence>
<keyword evidence="4 5" id="KW-0472">Membrane</keyword>
<dbReference type="Proteomes" id="UP000642488">
    <property type="component" value="Unassembled WGS sequence"/>
</dbReference>
<dbReference type="AlphaFoldDB" id="A0A934IE18"/>
<evidence type="ECO:0000256" key="2">
    <source>
        <dbReference type="ARBA" id="ARBA00022692"/>
    </source>
</evidence>
<dbReference type="InterPro" id="IPR010432">
    <property type="entry name" value="RDD"/>
</dbReference>
<sequence length="148" mass="16171">MTTMTLGLPDPDTLPEFYADIPSKRALAWVVDVIAICAFSLLLTPLTLFTSLFYFPVFYFCVGYAYRVATLARGSATWGMRLMSIEIRDHRGAPLSLGTAFLHTTGYAFSIAMFPLQLISAVTMLATPRAQGLTDMVMGSAAINRSVT</sequence>
<evidence type="ECO:0000256" key="3">
    <source>
        <dbReference type="ARBA" id="ARBA00022989"/>
    </source>
</evidence>
<reference evidence="7" key="1">
    <citation type="submission" date="2020-12" db="EMBL/GenBank/DDBJ databases">
        <title>Bacterial taxonomy.</title>
        <authorList>
            <person name="Pan X."/>
        </authorList>
    </citation>
    <scope>NUCLEOTIDE SEQUENCE</scope>
    <source>
        <strain evidence="7">KCTC 52957</strain>
    </source>
</reference>
<evidence type="ECO:0000313" key="7">
    <source>
        <dbReference type="EMBL" id="MBJ3761755.1"/>
    </source>
</evidence>
<keyword evidence="8" id="KW-1185">Reference proteome</keyword>
<feature type="transmembrane region" description="Helical" evidence="5">
    <location>
        <begin position="26"/>
        <end position="46"/>
    </location>
</feature>
<protein>
    <submittedName>
        <fullName evidence="7">RDD family protein</fullName>
    </submittedName>
</protein>
<feature type="transmembrane region" description="Helical" evidence="5">
    <location>
        <begin position="52"/>
        <end position="72"/>
    </location>
</feature>
<feature type="domain" description="RDD" evidence="6">
    <location>
        <begin position="23"/>
        <end position="138"/>
    </location>
</feature>
<comment type="subcellular location">
    <subcellularLocation>
        <location evidence="1">Membrane</location>
        <topology evidence="1">Multi-pass membrane protein</topology>
    </subcellularLocation>
</comment>
<keyword evidence="3 5" id="KW-1133">Transmembrane helix</keyword>
<accession>A0A934IE18</accession>
<evidence type="ECO:0000256" key="4">
    <source>
        <dbReference type="ARBA" id="ARBA00023136"/>
    </source>
</evidence>
<feature type="transmembrane region" description="Helical" evidence="5">
    <location>
        <begin position="93"/>
        <end position="114"/>
    </location>
</feature>
<keyword evidence="2 5" id="KW-0812">Transmembrane</keyword>
<evidence type="ECO:0000256" key="1">
    <source>
        <dbReference type="ARBA" id="ARBA00004141"/>
    </source>
</evidence>
<evidence type="ECO:0000313" key="8">
    <source>
        <dbReference type="Proteomes" id="UP000642488"/>
    </source>
</evidence>
<name>A0A934IE18_9RHOB</name>
<proteinExistence type="predicted"/>